<evidence type="ECO:0000256" key="1">
    <source>
        <dbReference type="ARBA" id="ARBA00022679"/>
    </source>
</evidence>
<evidence type="ECO:0000259" key="4">
    <source>
        <dbReference type="PROSITE" id="PS51186"/>
    </source>
</evidence>
<proteinExistence type="predicted"/>
<evidence type="ECO:0000313" key="6">
    <source>
        <dbReference type="Proteomes" id="UP000654370"/>
    </source>
</evidence>
<evidence type="ECO:0000256" key="3">
    <source>
        <dbReference type="SAM" id="MobiDB-lite"/>
    </source>
</evidence>
<name>A0A8H7PVI3_MORIS</name>
<keyword evidence="2" id="KW-0012">Acyltransferase</keyword>
<keyword evidence="6" id="KW-1185">Reference proteome</keyword>
<dbReference type="PANTHER" id="PTHR42919">
    <property type="entry name" value="N-ALPHA-ACETYLTRANSFERASE"/>
    <property type="match status" value="1"/>
</dbReference>
<protein>
    <recommendedName>
        <fullName evidence="4">N-acetyltransferase domain-containing protein</fullName>
    </recommendedName>
</protein>
<dbReference type="Gene3D" id="3.40.630.30">
    <property type="match status" value="1"/>
</dbReference>
<dbReference type="PANTHER" id="PTHR42919:SF8">
    <property type="entry name" value="N-ALPHA-ACETYLTRANSFERASE 50"/>
    <property type="match status" value="1"/>
</dbReference>
<dbReference type="AlphaFoldDB" id="A0A8H7PVI3"/>
<dbReference type="EMBL" id="JAEPQZ010000005">
    <property type="protein sequence ID" value="KAG2181364.1"/>
    <property type="molecule type" value="Genomic_DNA"/>
</dbReference>
<evidence type="ECO:0000256" key="2">
    <source>
        <dbReference type="ARBA" id="ARBA00023315"/>
    </source>
</evidence>
<dbReference type="SUPFAM" id="SSF55729">
    <property type="entry name" value="Acyl-CoA N-acyltransferases (Nat)"/>
    <property type="match status" value="1"/>
</dbReference>
<dbReference type="OrthoDB" id="9975416at2759"/>
<dbReference type="CDD" id="cd04301">
    <property type="entry name" value="NAT_SF"/>
    <property type="match status" value="1"/>
</dbReference>
<gene>
    <name evidence="5" type="ORF">INT43_008947</name>
</gene>
<sequence length="199" mass="22385">MARHTADTGYTSAQKFHNSDIREERGDRITLRAGTIGDALAIAEIGGSVFSATFGHSLTETDLNHYLQKSYSVEAITADMNNPLMDFVVAYNEHDRVVGFAQMTQGTSEPCVADAELPVELQRIYLHQDFHGLGIGKRLIQEIENIARSKGFITMWLGVWEENFKAQKVYQKAGYTKVGDHDFKMGYCIQTDWIMSKIL</sequence>
<dbReference type="Proteomes" id="UP000654370">
    <property type="component" value="Unassembled WGS sequence"/>
</dbReference>
<dbReference type="Pfam" id="PF00583">
    <property type="entry name" value="Acetyltransf_1"/>
    <property type="match status" value="1"/>
</dbReference>
<feature type="domain" description="N-acetyltransferase" evidence="4">
    <location>
        <begin position="29"/>
        <end position="199"/>
    </location>
</feature>
<keyword evidence="1" id="KW-0808">Transferase</keyword>
<dbReference type="InterPro" id="IPR000182">
    <property type="entry name" value="GNAT_dom"/>
</dbReference>
<comment type="caution">
    <text evidence="5">The sequence shown here is derived from an EMBL/GenBank/DDBJ whole genome shotgun (WGS) entry which is preliminary data.</text>
</comment>
<dbReference type="PROSITE" id="PS51186">
    <property type="entry name" value="GNAT"/>
    <property type="match status" value="1"/>
</dbReference>
<organism evidence="5 6">
    <name type="scientific">Mortierella isabellina</name>
    <name type="common">Filamentous fungus</name>
    <name type="synonym">Umbelopsis isabellina</name>
    <dbReference type="NCBI Taxonomy" id="91625"/>
    <lineage>
        <taxon>Eukaryota</taxon>
        <taxon>Fungi</taxon>
        <taxon>Fungi incertae sedis</taxon>
        <taxon>Mucoromycota</taxon>
        <taxon>Mucoromycotina</taxon>
        <taxon>Umbelopsidomycetes</taxon>
        <taxon>Umbelopsidales</taxon>
        <taxon>Umbelopsidaceae</taxon>
        <taxon>Umbelopsis</taxon>
    </lineage>
</organism>
<dbReference type="InterPro" id="IPR051556">
    <property type="entry name" value="N-term/lysine_N-AcTrnsfr"/>
</dbReference>
<feature type="region of interest" description="Disordered" evidence="3">
    <location>
        <begin position="1"/>
        <end position="21"/>
    </location>
</feature>
<accession>A0A8H7PVI3</accession>
<dbReference type="InterPro" id="IPR016181">
    <property type="entry name" value="Acyl_CoA_acyltransferase"/>
</dbReference>
<evidence type="ECO:0000313" key="5">
    <source>
        <dbReference type="EMBL" id="KAG2181364.1"/>
    </source>
</evidence>
<reference evidence="5" key="1">
    <citation type="submission" date="2020-12" db="EMBL/GenBank/DDBJ databases">
        <title>Metabolic potential, ecology and presence of endohyphal bacteria is reflected in genomic diversity of Mucoromycotina.</title>
        <authorList>
            <person name="Muszewska A."/>
            <person name="Okrasinska A."/>
            <person name="Steczkiewicz K."/>
            <person name="Drgas O."/>
            <person name="Orlowska M."/>
            <person name="Perlinska-Lenart U."/>
            <person name="Aleksandrzak-Piekarczyk T."/>
            <person name="Szatraj K."/>
            <person name="Zielenkiewicz U."/>
            <person name="Pilsyk S."/>
            <person name="Malc E."/>
            <person name="Mieczkowski P."/>
            <person name="Kruszewska J.S."/>
            <person name="Biernat P."/>
            <person name="Pawlowska J."/>
        </authorList>
    </citation>
    <scope>NUCLEOTIDE SEQUENCE</scope>
    <source>
        <strain evidence="5">WA0000067209</strain>
    </source>
</reference>
<dbReference type="GO" id="GO:0016747">
    <property type="term" value="F:acyltransferase activity, transferring groups other than amino-acyl groups"/>
    <property type="evidence" value="ECO:0007669"/>
    <property type="project" value="InterPro"/>
</dbReference>